<dbReference type="RefSeq" id="XP_005110768.1">
    <property type="nucleotide sequence ID" value="XM_005110711.3"/>
</dbReference>
<dbReference type="PROSITE" id="PS50089">
    <property type="entry name" value="ZF_RING_2"/>
    <property type="match status" value="1"/>
</dbReference>
<dbReference type="Pfam" id="PF01436">
    <property type="entry name" value="NHL"/>
    <property type="match status" value="1"/>
</dbReference>
<feature type="compositionally biased region" description="Polar residues" evidence="6">
    <location>
        <begin position="167"/>
        <end position="176"/>
    </location>
</feature>
<evidence type="ECO:0000313" key="8">
    <source>
        <dbReference type="Proteomes" id="UP000694888"/>
    </source>
</evidence>
<name>A0ABM0K7R3_APLCA</name>
<dbReference type="PROSITE" id="PS51125">
    <property type="entry name" value="NHL"/>
    <property type="match status" value="1"/>
</dbReference>
<feature type="compositionally biased region" description="Basic and acidic residues" evidence="6">
    <location>
        <begin position="306"/>
        <end position="316"/>
    </location>
</feature>
<keyword evidence="2 4" id="KW-0863">Zinc-finger</keyword>
<evidence type="ECO:0000256" key="4">
    <source>
        <dbReference type="PROSITE-ProRule" id="PRU00175"/>
    </source>
</evidence>
<feature type="compositionally biased region" description="Basic and acidic residues" evidence="6">
    <location>
        <begin position="398"/>
        <end position="409"/>
    </location>
</feature>
<dbReference type="InterPro" id="IPR011042">
    <property type="entry name" value="6-blade_b-propeller_TolB-like"/>
</dbReference>
<dbReference type="InterPro" id="IPR001841">
    <property type="entry name" value="Znf_RING"/>
</dbReference>
<dbReference type="Gene3D" id="2.120.10.30">
    <property type="entry name" value="TolB, C-terminal domain"/>
    <property type="match status" value="1"/>
</dbReference>
<feature type="domain" description="RING-type" evidence="7">
    <location>
        <begin position="29"/>
        <end position="90"/>
    </location>
</feature>
<dbReference type="Proteomes" id="UP000694888">
    <property type="component" value="Unplaced"/>
</dbReference>
<evidence type="ECO:0000313" key="9">
    <source>
        <dbReference type="RefSeq" id="XP_005110768.1"/>
    </source>
</evidence>
<keyword evidence="3" id="KW-0862">Zinc</keyword>
<feature type="compositionally biased region" description="Basic and acidic residues" evidence="6">
    <location>
        <begin position="194"/>
        <end position="212"/>
    </location>
</feature>
<dbReference type="SUPFAM" id="SSF63829">
    <property type="entry name" value="Calcium-dependent phosphotriesterase"/>
    <property type="match status" value="1"/>
</dbReference>
<evidence type="ECO:0000256" key="2">
    <source>
        <dbReference type="ARBA" id="ARBA00022771"/>
    </source>
</evidence>
<feature type="compositionally biased region" description="Basic and acidic residues" evidence="6">
    <location>
        <begin position="342"/>
        <end position="356"/>
    </location>
</feature>
<reference evidence="9" key="1">
    <citation type="submission" date="2025-08" db="UniProtKB">
        <authorList>
            <consortium name="RefSeq"/>
        </authorList>
    </citation>
    <scope>IDENTIFICATION</scope>
</reference>
<proteinExistence type="predicted"/>
<dbReference type="SUPFAM" id="SSF57850">
    <property type="entry name" value="RING/U-box"/>
    <property type="match status" value="1"/>
</dbReference>
<dbReference type="Gene3D" id="3.30.40.10">
    <property type="entry name" value="Zinc/RING finger domain, C3HC4 (zinc finger)"/>
    <property type="match status" value="1"/>
</dbReference>
<feature type="compositionally biased region" description="Basic and acidic residues" evidence="6">
    <location>
        <begin position="223"/>
        <end position="238"/>
    </location>
</feature>
<dbReference type="GeneID" id="101857287"/>
<evidence type="ECO:0000256" key="5">
    <source>
        <dbReference type="PROSITE-ProRule" id="PRU00504"/>
    </source>
</evidence>
<feature type="region of interest" description="Disordered" evidence="6">
    <location>
        <begin position="148"/>
        <end position="409"/>
    </location>
</feature>
<dbReference type="SMART" id="SM00184">
    <property type="entry name" value="RING"/>
    <property type="match status" value="1"/>
</dbReference>
<dbReference type="InterPro" id="IPR001258">
    <property type="entry name" value="NHL_repeat"/>
</dbReference>
<keyword evidence="1" id="KW-0677">Repeat</keyword>
<keyword evidence="8" id="KW-1185">Reference proteome</keyword>
<protein>
    <submittedName>
        <fullName evidence="9">Uncharacterized protein LOC101857287 isoform X1</fullName>
    </submittedName>
</protein>
<gene>
    <name evidence="9" type="primary">LOC101857287</name>
</gene>
<organism evidence="8 9">
    <name type="scientific">Aplysia californica</name>
    <name type="common">California sea hare</name>
    <dbReference type="NCBI Taxonomy" id="6500"/>
    <lineage>
        <taxon>Eukaryota</taxon>
        <taxon>Metazoa</taxon>
        <taxon>Spiralia</taxon>
        <taxon>Lophotrochozoa</taxon>
        <taxon>Mollusca</taxon>
        <taxon>Gastropoda</taxon>
        <taxon>Heterobranchia</taxon>
        <taxon>Euthyneura</taxon>
        <taxon>Tectipleura</taxon>
        <taxon>Aplysiida</taxon>
        <taxon>Aplysioidea</taxon>
        <taxon>Aplysiidae</taxon>
        <taxon>Aplysia</taxon>
    </lineage>
</organism>
<evidence type="ECO:0000256" key="3">
    <source>
        <dbReference type="ARBA" id="ARBA00022833"/>
    </source>
</evidence>
<evidence type="ECO:0000256" key="1">
    <source>
        <dbReference type="ARBA" id="ARBA00022737"/>
    </source>
</evidence>
<evidence type="ECO:0000256" key="6">
    <source>
        <dbReference type="SAM" id="MobiDB-lite"/>
    </source>
</evidence>
<evidence type="ECO:0000259" key="7">
    <source>
        <dbReference type="PROSITE" id="PS50089"/>
    </source>
</evidence>
<dbReference type="InterPro" id="IPR013083">
    <property type="entry name" value="Znf_RING/FYVE/PHD"/>
</dbReference>
<feature type="repeat" description="NHL" evidence="5">
    <location>
        <begin position="655"/>
        <end position="694"/>
    </location>
</feature>
<accession>A0ABM0K7R3</accession>
<sequence>MATGGVDLVEVEDWRTTNQDFHYDKWRKCNVCDHGYKAPVALPCLHTACYNCLLRHIHVQRIQVTNQVNEAQGRYIFLNFPEVFTCPQCSFPLYVKRKMDKLKINTRLLRLTFQQRYRWHTCNNKDFIIEYSGEAKMYDLIYQEPLDLSTASPPSSSDEFEGRADNDQSQGASSQSEGNGERNNEGNRGQDGGIDTRGRLPEEQEQYDDRAIEGSSDPTFVTRGKETSEGQGLERVEEGGSSGGRSNEGSGGSEADRESVSGRSAGSKGRGCAVGSGSDTVGSSGGSGDDFVRVGRGDNVATSGSEGDKGTGEEKSYGLSASDGNVNRGNEEEELQGAVGGVEEKSLSQRVMELHGVRQGPNPLSPETDDSPGSDSEVWGKPKKPSSRESPDSDPTDPEEKYVTSDDPTVRKTLKDRKSRRLKTACIFREHLAHVTRHVPYDRVEALTNDDSYPPGIQAAQLLHQYDLGFGHGELEVIHPIAIGLNPRTGHLVVADSTLSKAVMFSKPNCPVGAKRIDNPVSVCCFMKQSDHYREERFCFGGHSRTSHEIKLFCVPFKSPSQMTVISQPMRDISGLLMRGPLNRLVMCLPHTNDVFAETNDGRHRIIASGKSQGLFNPTHIIEGHDEFELLLADTNNHRIVKLFGPDFMAYSTYGRFGSLPGQFFYPLGLALDSKKRLFVCDANNYRVQVLDKDFEFESAPIIHTFNLGRSVTQDVKPVDCAVDSRDRLTVLFTGREFAAIQVYRYLQPLHVITQGDNLIVVEPSCCEENCTSCYLCCRRCCCCCDSDDEVSGGARRREDYERLA</sequence>
<keyword evidence="2 4" id="KW-0479">Metal-binding</keyword>